<feature type="binding site" evidence="6">
    <location>
        <begin position="172"/>
        <end position="173"/>
    </location>
    <ligand>
        <name>S-adenosyl-L-methionine</name>
        <dbReference type="ChEBI" id="CHEBI:59789"/>
    </ligand>
</feature>
<evidence type="ECO:0000256" key="1">
    <source>
        <dbReference type="ARBA" id="ARBA00022490"/>
    </source>
</evidence>
<keyword evidence="2 6" id="KW-0698">rRNA processing</keyword>
<evidence type="ECO:0000256" key="5">
    <source>
        <dbReference type="ARBA" id="ARBA00022691"/>
    </source>
</evidence>
<dbReference type="OrthoDB" id="9808773at2"/>
<feature type="binding site" evidence="6">
    <location>
        <position position="191"/>
    </location>
    <ligand>
        <name>S-adenosyl-L-methionine</name>
        <dbReference type="ChEBI" id="CHEBI:59789"/>
    </ligand>
</feature>
<keyword evidence="1 6" id="KW-0963">Cytoplasm</keyword>
<sequence length="286" mass="30480">MDGAGRAAAGHPGAPAGRPAAGRHRCPCLGALSGHEGEVWPVTPEGERLLREGLASLELDLTADMEQAFGRLLDLLQEGNRRLNLTALKSEADIVLKHFVDSATCLRGGYLKGPLRVVDLGTGAGFPALPLAILRPGLTLTPVDSIRKKIDFVRATAQALELPNVTPLVGRAETLAREPAHRARYDRVVVRAVAALPVLVELALPLLRVGGLLVAQKGPIEADELEAGGRAAHEVGGRVVDVDPFALPILGDGRTLVTVEKTRPTPERYPRREGIPAQQPLFWDAK</sequence>
<dbReference type="CDD" id="cd02440">
    <property type="entry name" value="AdoMet_MTases"/>
    <property type="match status" value="1"/>
</dbReference>
<dbReference type="InterPro" id="IPR003682">
    <property type="entry name" value="rRNA_ssu_MeTfrase_G"/>
</dbReference>
<dbReference type="FunFam" id="3.40.50.150:FF:000041">
    <property type="entry name" value="Ribosomal RNA small subunit methyltransferase G"/>
    <property type="match status" value="1"/>
</dbReference>
<evidence type="ECO:0000256" key="7">
    <source>
        <dbReference type="SAM" id="MobiDB-lite"/>
    </source>
</evidence>
<feature type="binding site" evidence="6">
    <location>
        <position position="126"/>
    </location>
    <ligand>
        <name>S-adenosyl-L-methionine</name>
        <dbReference type="ChEBI" id="CHEBI:59789"/>
    </ligand>
</feature>
<dbReference type="NCBIfam" id="TIGR00138">
    <property type="entry name" value="rsmG_gidB"/>
    <property type="match status" value="1"/>
</dbReference>
<evidence type="ECO:0000256" key="4">
    <source>
        <dbReference type="ARBA" id="ARBA00022679"/>
    </source>
</evidence>
<feature type="region of interest" description="Disordered" evidence="7">
    <location>
        <begin position="1"/>
        <end position="22"/>
    </location>
</feature>
<dbReference type="GO" id="GO:0070043">
    <property type="term" value="F:rRNA (guanine-N7-)-methyltransferase activity"/>
    <property type="evidence" value="ECO:0007669"/>
    <property type="project" value="UniProtKB-UniRule"/>
</dbReference>
<comment type="function">
    <text evidence="6">Specifically methylates the N7 position of a guanine in 16S rRNA.</text>
</comment>
<comment type="caution">
    <text evidence="6">Lacks conserved residue(s) required for the propagation of feature annotation.</text>
</comment>
<evidence type="ECO:0000256" key="2">
    <source>
        <dbReference type="ARBA" id="ARBA00022552"/>
    </source>
</evidence>
<comment type="subcellular location">
    <subcellularLocation>
        <location evidence="6">Cytoplasm</location>
    </subcellularLocation>
</comment>
<feature type="binding site" evidence="6">
    <location>
        <position position="121"/>
    </location>
    <ligand>
        <name>S-adenosyl-L-methionine</name>
        <dbReference type="ChEBI" id="CHEBI:59789"/>
    </ligand>
</feature>
<dbReference type="PANTHER" id="PTHR31760">
    <property type="entry name" value="S-ADENOSYL-L-METHIONINE-DEPENDENT METHYLTRANSFERASES SUPERFAMILY PROTEIN"/>
    <property type="match status" value="1"/>
</dbReference>
<keyword evidence="5 6" id="KW-0949">S-adenosyl-L-methionine</keyword>
<evidence type="ECO:0000256" key="3">
    <source>
        <dbReference type="ARBA" id="ARBA00022603"/>
    </source>
</evidence>
<dbReference type="Proteomes" id="UP000236379">
    <property type="component" value="Unassembled WGS sequence"/>
</dbReference>
<comment type="similarity">
    <text evidence="6">Belongs to the methyltransferase superfamily. RNA methyltransferase RsmG family.</text>
</comment>
<dbReference type="Pfam" id="PF02527">
    <property type="entry name" value="GidB"/>
    <property type="match status" value="1"/>
</dbReference>
<evidence type="ECO:0000256" key="6">
    <source>
        <dbReference type="HAMAP-Rule" id="MF_00074"/>
    </source>
</evidence>
<name>A0A2K3UXT8_9DEIO</name>
<dbReference type="HAMAP" id="MF_00074">
    <property type="entry name" value="16SrRNA_methyltr_G"/>
    <property type="match status" value="1"/>
</dbReference>
<keyword evidence="9" id="KW-1185">Reference proteome</keyword>
<keyword evidence="4 6" id="KW-0808">Transferase</keyword>
<dbReference type="PANTHER" id="PTHR31760:SF0">
    <property type="entry name" value="S-ADENOSYL-L-METHIONINE-DEPENDENT METHYLTRANSFERASES SUPERFAMILY PROTEIN"/>
    <property type="match status" value="1"/>
</dbReference>
<dbReference type="Gene3D" id="3.40.50.150">
    <property type="entry name" value="Vaccinia Virus protein VP39"/>
    <property type="match status" value="1"/>
</dbReference>
<dbReference type="GO" id="GO:0005829">
    <property type="term" value="C:cytosol"/>
    <property type="evidence" value="ECO:0007669"/>
    <property type="project" value="TreeGrafter"/>
</dbReference>
<protein>
    <recommendedName>
        <fullName evidence="6">Ribosomal RNA small subunit methyltransferase G</fullName>
        <ecNumber evidence="6">2.1.1.-</ecNumber>
    </recommendedName>
    <alternativeName>
        <fullName evidence="6">16S rRNA 7-methylguanosine methyltransferase</fullName>
        <shortName evidence="6">16S rRNA m7G methyltransferase</shortName>
    </alternativeName>
</protein>
<comment type="caution">
    <text evidence="8">The sequence shown here is derived from an EMBL/GenBank/DDBJ whole genome shotgun (WGS) entry which is preliminary data.</text>
</comment>
<dbReference type="SUPFAM" id="SSF53335">
    <property type="entry name" value="S-adenosyl-L-methionine-dependent methyltransferases"/>
    <property type="match status" value="1"/>
</dbReference>
<dbReference type="EC" id="2.1.1.-" evidence="6"/>
<dbReference type="AlphaFoldDB" id="A0A2K3UXT8"/>
<proteinExistence type="inferred from homology"/>
<evidence type="ECO:0000313" key="9">
    <source>
        <dbReference type="Proteomes" id="UP000236379"/>
    </source>
</evidence>
<dbReference type="EMBL" id="PPPD01000001">
    <property type="protein sequence ID" value="PNY81348.1"/>
    <property type="molecule type" value="Genomic_DNA"/>
</dbReference>
<organism evidence="8 9">
    <name type="scientific">Deinococcus koreensis</name>
    <dbReference type="NCBI Taxonomy" id="2054903"/>
    <lineage>
        <taxon>Bacteria</taxon>
        <taxon>Thermotogati</taxon>
        <taxon>Deinococcota</taxon>
        <taxon>Deinococci</taxon>
        <taxon>Deinococcales</taxon>
        <taxon>Deinococcaceae</taxon>
        <taxon>Deinococcus</taxon>
    </lineage>
</organism>
<accession>A0A2K3UXT8</accession>
<evidence type="ECO:0000313" key="8">
    <source>
        <dbReference type="EMBL" id="PNY81348.1"/>
    </source>
</evidence>
<reference evidence="8 9" key="1">
    <citation type="submission" date="2018-01" db="EMBL/GenBank/DDBJ databases">
        <title>Deinococcus koreensis sp. nov., a radiation-resistant bacterium isolated from river water.</title>
        <authorList>
            <person name="Choi A."/>
        </authorList>
    </citation>
    <scope>NUCLEOTIDE SEQUENCE [LARGE SCALE GENOMIC DNA]</scope>
    <source>
        <strain evidence="8 9">SJW1-2</strain>
    </source>
</reference>
<gene>
    <name evidence="6" type="primary">rsmG</name>
    <name evidence="8" type="ORF">CVO96_08080</name>
</gene>
<feature type="compositionally biased region" description="Low complexity" evidence="7">
    <location>
        <begin position="1"/>
        <end position="20"/>
    </location>
</feature>
<dbReference type="InterPro" id="IPR029063">
    <property type="entry name" value="SAM-dependent_MTases_sf"/>
</dbReference>
<keyword evidence="3 6" id="KW-0489">Methyltransferase</keyword>